<keyword evidence="2" id="KW-1185">Reference proteome</keyword>
<evidence type="ECO:0000313" key="1">
    <source>
        <dbReference type="EMBL" id="VVE43526.1"/>
    </source>
</evidence>
<proteinExistence type="predicted"/>
<sequence>MFAAALPPYTPPVCPAFTPFTLPLSNDMCPAGPRFDEQFTGLRNRYDNAVSNILHADGTLTPIKLSRAIALYGTASDRKTTMMLGVLAHVTRERWDAVHEQSVVDRISGHLSKMSEALAAEKMQDFVDAVNCGKQEKTVNELLNRYFPQSDRAAARRTGTASACAPVVPKSEITIVKSCPEAHAQQTQSTLTSAARAVIGTGVNYVAGVATGFAASALIMAKNFQYAGSGHDWRAAEAAQVNEAERQRERFRAALAEIA</sequence>
<organism evidence="1 2">
    <name type="scientific">Pandoraea aquatica</name>
    <dbReference type="NCBI Taxonomy" id="2508290"/>
    <lineage>
        <taxon>Bacteria</taxon>
        <taxon>Pseudomonadati</taxon>
        <taxon>Pseudomonadota</taxon>
        <taxon>Betaproteobacteria</taxon>
        <taxon>Burkholderiales</taxon>
        <taxon>Burkholderiaceae</taxon>
        <taxon>Pandoraea</taxon>
    </lineage>
</organism>
<dbReference type="AlphaFoldDB" id="A0A5E4Y4F7"/>
<gene>
    <name evidence="1" type="ORF">PAQ31011_04299</name>
</gene>
<accession>A0A5E4Y4F7</accession>
<dbReference type="Proteomes" id="UP000366819">
    <property type="component" value="Unassembled WGS sequence"/>
</dbReference>
<dbReference type="RefSeq" id="WP_150577683.1">
    <property type="nucleotide sequence ID" value="NZ_CABPSN010000007.1"/>
</dbReference>
<name>A0A5E4Y4F7_9BURK</name>
<dbReference type="EMBL" id="CABPSN010000007">
    <property type="protein sequence ID" value="VVE43526.1"/>
    <property type="molecule type" value="Genomic_DNA"/>
</dbReference>
<protein>
    <submittedName>
        <fullName evidence="1">Uncharacterized protein</fullName>
    </submittedName>
</protein>
<evidence type="ECO:0000313" key="2">
    <source>
        <dbReference type="Proteomes" id="UP000366819"/>
    </source>
</evidence>
<reference evidence="1 2" key="1">
    <citation type="submission" date="2019-08" db="EMBL/GenBank/DDBJ databases">
        <authorList>
            <person name="Peeters C."/>
        </authorList>
    </citation>
    <scope>NUCLEOTIDE SEQUENCE [LARGE SCALE GENOMIC DNA]</scope>
    <source>
        <strain evidence="1 2">LMG 31011</strain>
    </source>
</reference>